<evidence type="ECO:0000259" key="4">
    <source>
        <dbReference type="Pfam" id="PF00150"/>
    </source>
</evidence>
<dbReference type="Pfam" id="PF00150">
    <property type="entry name" value="Cellulase"/>
    <property type="match status" value="1"/>
</dbReference>
<keyword evidence="3" id="KW-0732">Signal</keyword>
<gene>
    <name evidence="5" type="ORF">DLM85_09645</name>
</gene>
<dbReference type="SUPFAM" id="SSF51445">
    <property type="entry name" value="(Trans)glycosidases"/>
    <property type="match status" value="1"/>
</dbReference>
<dbReference type="GO" id="GO:0004553">
    <property type="term" value="F:hydrolase activity, hydrolyzing O-glycosyl compounds"/>
    <property type="evidence" value="ECO:0007669"/>
    <property type="project" value="InterPro"/>
</dbReference>
<keyword evidence="2" id="KW-0326">Glycosidase</keyword>
<keyword evidence="1" id="KW-0378">Hydrolase</keyword>
<protein>
    <submittedName>
        <fullName evidence="5">Membrane or secreted protein</fullName>
    </submittedName>
</protein>
<feature type="domain" description="Glycoside hydrolase family 5" evidence="4">
    <location>
        <begin position="82"/>
        <end position="235"/>
    </location>
</feature>
<dbReference type="RefSeq" id="WP_111477893.1">
    <property type="nucleotide sequence ID" value="NZ_QHKM01000002.1"/>
</dbReference>
<dbReference type="AlphaFoldDB" id="A0A328BLM7"/>
<dbReference type="Proteomes" id="UP000248553">
    <property type="component" value="Unassembled WGS sequence"/>
</dbReference>
<feature type="signal peptide" evidence="3">
    <location>
        <begin position="1"/>
        <end position="23"/>
    </location>
</feature>
<proteinExistence type="predicted"/>
<dbReference type="Gene3D" id="3.20.20.80">
    <property type="entry name" value="Glycosidases"/>
    <property type="match status" value="1"/>
</dbReference>
<dbReference type="EMBL" id="QHKM01000002">
    <property type="protein sequence ID" value="RAK68280.1"/>
    <property type="molecule type" value="Genomic_DNA"/>
</dbReference>
<evidence type="ECO:0000256" key="2">
    <source>
        <dbReference type="ARBA" id="ARBA00023295"/>
    </source>
</evidence>
<evidence type="ECO:0000313" key="5">
    <source>
        <dbReference type="EMBL" id="RAK68280.1"/>
    </source>
</evidence>
<evidence type="ECO:0000256" key="3">
    <source>
        <dbReference type="SAM" id="SignalP"/>
    </source>
</evidence>
<sequence>MKLLRILLLLPLLWSGFSLPASAQQKPAAGVFVDQQGVLRWADSRQEVALFGVNYTAPFAHAYRAHRAVGADLEQAIRQDVYHLARLGVDAFRVHVWDVEITDTLGNLQPNEHLRLLDFLLAELKQRGIKTILTPIAYWNNGYPEPDTGTGFSSIYSKAEAYVNPRAIAAQERYLTQFLNHQNPYTKRLLRDDPDIIAFEVCNEPRYHEPKAQVTDFANRMVRAMRATGLQKPIFYNIAENYAVHEAILDADVDGLTFQWYPQGLVSGHALRGNLLPYVDQYPIPYRNDPRFRRRAKMVYEFESADVLQPIMYPMMARSFREAGFQWATQFAYDPLAIAPYNTEYQTHYLNLAYTPGKAISLLIAGKVFRTIKRNQQFRRYPADSVFGPFRVSYREQLSEMNTDQEFYYTNTTRTQPKKPAKLQHLAGVGSSPVVTYGGTGAYFLDRVAPGVWRLEVMPDAVPVRDPFETASLRKVVTSIRWNEQPLRVQLPDLGSTFTLRGLNPGNRAQQQAQDGALAVLPGSYLLSVRDQDAAQWTTQAARVGVLGLSEYVAPLPTPDQPVAQPLPTVLSAPPAQATAGQPLRLQVQVAGAGPQDSLLLVAQHFYGRTRRLPMTRRSLTTAESTVPAELLYPGLLRYWVVVKPQDKSKGLPTLTFPGSVPGTPRDWDFYSPEHWEVPIVAAGSPLPLFRAAHDQRRVEVRGTENAFSGWADYVTTPAGEPALRLTVPVAKAGAGTAEPAPAVSLRAYFADQLPGRAGELAGAKELLVRARTSQPGARVQVLLVTRDAAAYAAPLTLTTEWQTVHIPLSSLQPAPMLITPRPYPGFLPLHFRPATQPAQLRLTDAEVLQVVADGPAVGSPLHVDLESVWLQ</sequence>
<evidence type="ECO:0000256" key="1">
    <source>
        <dbReference type="ARBA" id="ARBA00022801"/>
    </source>
</evidence>
<name>A0A328BLM7_9BACT</name>
<feature type="chain" id="PRO_5016442502" evidence="3">
    <location>
        <begin position="24"/>
        <end position="872"/>
    </location>
</feature>
<keyword evidence="6" id="KW-1185">Reference proteome</keyword>
<dbReference type="InterPro" id="IPR017853">
    <property type="entry name" value="GH"/>
</dbReference>
<dbReference type="GO" id="GO:0000272">
    <property type="term" value="P:polysaccharide catabolic process"/>
    <property type="evidence" value="ECO:0007669"/>
    <property type="project" value="InterPro"/>
</dbReference>
<comment type="caution">
    <text evidence="5">The sequence shown here is derived from an EMBL/GenBank/DDBJ whole genome shotgun (WGS) entry which is preliminary data.</text>
</comment>
<dbReference type="OrthoDB" id="9809937at2"/>
<evidence type="ECO:0000313" key="6">
    <source>
        <dbReference type="Proteomes" id="UP000248553"/>
    </source>
</evidence>
<accession>A0A328BLM7</accession>
<dbReference type="InterPro" id="IPR001547">
    <property type="entry name" value="Glyco_hydro_5"/>
</dbReference>
<reference evidence="6" key="1">
    <citation type="submission" date="2018-05" db="EMBL/GenBank/DDBJ databases">
        <authorList>
            <person name="Nie L."/>
        </authorList>
    </citation>
    <scope>NUCLEOTIDE SEQUENCE [LARGE SCALE GENOMIC DNA]</scope>
    <source>
        <strain evidence="6">NL</strain>
    </source>
</reference>
<organism evidence="5 6">
    <name type="scientific">Hymenobacter edaphi</name>
    <dbReference type="NCBI Taxonomy" id="2211146"/>
    <lineage>
        <taxon>Bacteria</taxon>
        <taxon>Pseudomonadati</taxon>
        <taxon>Bacteroidota</taxon>
        <taxon>Cytophagia</taxon>
        <taxon>Cytophagales</taxon>
        <taxon>Hymenobacteraceae</taxon>
        <taxon>Hymenobacter</taxon>
    </lineage>
</organism>